<dbReference type="GO" id="GO:0016410">
    <property type="term" value="F:N-acyltransferase activity"/>
    <property type="evidence" value="ECO:0000318"/>
    <property type="project" value="GO_Central"/>
</dbReference>
<evidence type="ECO:0000256" key="4">
    <source>
        <dbReference type="ARBA" id="ARBA00023098"/>
    </source>
</evidence>
<comment type="similarity">
    <text evidence="1">Belongs to the H-rev107 family.</text>
</comment>
<dbReference type="Pfam" id="PF04970">
    <property type="entry name" value="LRAT"/>
    <property type="match status" value="1"/>
</dbReference>
<evidence type="ECO:0000256" key="3">
    <source>
        <dbReference type="ARBA" id="ARBA00022801"/>
    </source>
</evidence>
<protein>
    <recommendedName>
        <fullName evidence="5">LRAT domain-containing protein</fullName>
    </recommendedName>
</protein>
<dbReference type="EMBL" id="GL732592">
    <property type="protein sequence ID" value="EFX73255.1"/>
    <property type="molecule type" value="Genomic_DNA"/>
</dbReference>
<organism evidence="6 7">
    <name type="scientific">Daphnia pulex</name>
    <name type="common">Water flea</name>
    <dbReference type="NCBI Taxonomy" id="6669"/>
    <lineage>
        <taxon>Eukaryota</taxon>
        <taxon>Metazoa</taxon>
        <taxon>Ecdysozoa</taxon>
        <taxon>Arthropoda</taxon>
        <taxon>Crustacea</taxon>
        <taxon>Branchiopoda</taxon>
        <taxon>Diplostraca</taxon>
        <taxon>Cladocera</taxon>
        <taxon>Anomopoda</taxon>
        <taxon>Daphniidae</taxon>
        <taxon>Daphnia</taxon>
    </lineage>
</organism>
<dbReference type="PANTHER" id="PTHR13943:SF77">
    <property type="entry name" value="LRAT DOMAIN-CONTAINING PROTEIN"/>
    <property type="match status" value="1"/>
</dbReference>
<keyword evidence="3" id="KW-0378">Hydrolase</keyword>
<dbReference type="Gene3D" id="3.90.1720.10">
    <property type="entry name" value="endopeptidase domain like (from Nostoc punctiforme)"/>
    <property type="match status" value="1"/>
</dbReference>
<dbReference type="GO" id="GO:0004623">
    <property type="term" value="F:phospholipase A2 activity"/>
    <property type="evidence" value="ECO:0000318"/>
    <property type="project" value="GO_Central"/>
</dbReference>
<keyword evidence="7" id="KW-1185">Reference proteome</keyword>
<dbReference type="AlphaFoldDB" id="E9H526"/>
<dbReference type="InterPro" id="IPR007053">
    <property type="entry name" value="LRAT_dom"/>
</dbReference>
<gene>
    <name evidence="6" type="ORF">DAPPUDRAFT_253529</name>
</gene>
<dbReference type="Proteomes" id="UP000000305">
    <property type="component" value="Unassembled WGS sequence"/>
</dbReference>
<dbReference type="GO" id="GO:0070292">
    <property type="term" value="P:N-acylphosphatidylethanolamine metabolic process"/>
    <property type="evidence" value="ECO:0000318"/>
    <property type="project" value="GO_Central"/>
</dbReference>
<evidence type="ECO:0000313" key="6">
    <source>
        <dbReference type="EMBL" id="EFX73255.1"/>
    </source>
</evidence>
<dbReference type="PhylomeDB" id="E9H526"/>
<dbReference type="PANTHER" id="PTHR13943">
    <property type="entry name" value="HRAS-LIKE SUPPRESSOR - RELATED"/>
    <property type="match status" value="1"/>
</dbReference>
<dbReference type="KEGG" id="dpx:DAPPUDRAFT_253529"/>
<dbReference type="InterPro" id="IPR051496">
    <property type="entry name" value="H-rev107_PLA/AT"/>
</dbReference>
<dbReference type="HOGENOM" id="CLU_1344496_0_0_1"/>
<dbReference type="InParanoid" id="E9H526"/>
<dbReference type="GO" id="GO:0005737">
    <property type="term" value="C:cytoplasm"/>
    <property type="evidence" value="ECO:0000318"/>
    <property type="project" value="GO_Central"/>
</dbReference>
<evidence type="ECO:0000256" key="1">
    <source>
        <dbReference type="ARBA" id="ARBA00007824"/>
    </source>
</evidence>
<evidence type="ECO:0000256" key="2">
    <source>
        <dbReference type="ARBA" id="ARBA00022679"/>
    </source>
</evidence>
<accession>E9H526</accession>
<sequence length="204" mass="23500">MDLWYPPDEIIANKGDLIVFQRHLKKMPYLHYAVCTVSPAANPQAIVDQNGDRITVGVDTPQLLIFTQIVEKTIRNQCNEHGGRVNNLDEAARAKDLFPLPPDVIVERARQFLRQRLIYNVFTKNCEHFATKCRYEEGFSLQVSVHTEVYWDMESIHLQLIRTEHSPLPSLLISFGIIWTDVAHGIDWALSVRYTDCQDVPQNI</sequence>
<keyword evidence="2" id="KW-0808">Transferase</keyword>
<evidence type="ECO:0000259" key="5">
    <source>
        <dbReference type="PROSITE" id="PS51934"/>
    </source>
</evidence>
<reference evidence="6 7" key="1">
    <citation type="journal article" date="2011" name="Science">
        <title>The ecoresponsive genome of Daphnia pulex.</title>
        <authorList>
            <person name="Colbourne J.K."/>
            <person name="Pfrender M.E."/>
            <person name="Gilbert D."/>
            <person name="Thomas W.K."/>
            <person name="Tucker A."/>
            <person name="Oakley T.H."/>
            <person name="Tokishita S."/>
            <person name="Aerts A."/>
            <person name="Arnold G.J."/>
            <person name="Basu M.K."/>
            <person name="Bauer D.J."/>
            <person name="Caceres C.E."/>
            <person name="Carmel L."/>
            <person name="Casola C."/>
            <person name="Choi J.H."/>
            <person name="Detter J.C."/>
            <person name="Dong Q."/>
            <person name="Dusheyko S."/>
            <person name="Eads B.D."/>
            <person name="Frohlich T."/>
            <person name="Geiler-Samerotte K.A."/>
            <person name="Gerlach D."/>
            <person name="Hatcher P."/>
            <person name="Jogdeo S."/>
            <person name="Krijgsveld J."/>
            <person name="Kriventseva E.V."/>
            <person name="Kultz D."/>
            <person name="Laforsch C."/>
            <person name="Lindquist E."/>
            <person name="Lopez J."/>
            <person name="Manak J.R."/>
            <person name="Muller J."/>
            <person name="Pangilinan J."/>
            <person name="Patwardhan R.P."/>
            <person name="Pitluck S."/>
            <person name="Pritham E.J."/>
            <person name="Rechtsteiner A."/>
            <person name="Rho M."/>
            <person name="Rogozin I.B."/>
            <person name="Sakarya O."/>
            <person name="Salamov A."/>
            <person name="Schaack S."/>
            <person name="Shapiro H."/>
            <person name="Shiga Y."/>
            <person name="Skalitzky C."/>
            <person name="Smith Z."/>
            <person name="Souvorov A."/>
            <person name="Sung W."/>
            <person name="Tang Z."/>
            <person name="Tsuchiya D."/>
            <person name="Tu H."/>
            <person name="Vos H."/>
            <person name="Wang M."/>
            <person name="Wolf Y.I."/>
            <person name="Yamagata H."/>
            <person name="Yamada T."/>
            <person name="Ye Y."/>
            <person name="Shaw J.R."/>
            <person name="Andrews J."/>
            <person name="Crease T.J."/>
            <person name="Tang H."/>
            <person name="Lucas S.M."/>
            <person name="Robertson H.M."/>
            <person name="Bork P."/>
            <person name="Koonin E.V."/>
            <person name="Zdobnov E.M."/>
            <person name="Grigoriev I.V."/>
            <person name="Lynch M."/>
            <person name="Boore J.L."/>
        </authorList>
    </citation>
    <scope>NUCLEOTIDE SEQUENCE [LARGE SCALE GENOMIC DNA]</scope>
</reference>
<feature type="domain" description="LRAT" evidence="5">
    <location>
        <begin position="21"/>
        <end position="142"/>
    </location>
</feature>
<dbReference type="OrthoDB" id="6331371at2759"/>
<dbReference type="GO" id="GO:0008970">
    <property type="term" value="F:phospholipase A1 activity"/>
    <property type="evidence" value="ECO:0000318"/>
    <property type="project" value="GO_Central"/>
</dbReference>
<name>E9H526_DAPPU</name>
<proteinExistence type="inferred from homology"/>
<dbReference type="STRING" id="6669.E9H526"/>
<keyword evidence="4" id="KW-0443">Lipid metabolism</keyword>
<evidence type="ECO:0000313" key="7">
    <source>
        <dbReference type="Proteomes" id="UP000000305"/>
    </source>
</evidence>
<dbReference type="PROSITE" id="PS51934">
    <property type="entry name" value="LRAT"/>
    <property type="match status" value="1"/>
</dbReference>